<dbReference type="EMBL" id="GBRH01158508">
    <property type="protein sequence ID" value="JAE39388.1"/>
    <property type="molecule type" value="Transcribed_RNA"/>
</dbReference>
<evidence type="ECO:0000313" key="1">
    <source>
        <dbReference type="EMBL" id="JAE39388.1"/>
    </source>
</evidence>
<reference evidence="1" key="1">
    <citation type="submission" date="2014-09" db="EMBL/GenBank/DDBJ databases">
        <authorList>
            <person name="Magalhaes I.L.F."/>
            <person name="Oliveira U."/>
            <person name="Santos F.R."/>
            <person name="Vidigal T.H.D.A."/>
            <person name="Brescovit A.D."/>
            <person name="Santos A.J."/>
        </authorList>
    </citation>
    <scope>NUCLEOTIDE SEQUENCE</scope>
    <source>
        <tissue evidence="1">Shoot tissue taken approximately 20 cm above the soil surface</tissue>
    </source>
</reference>
<sequence>MQAMFGKLHKLISLPCILQMVELPPIHESSWSSLAHLANLVSEAQPCR</sequence>
<accession>A0A0A9SXE5</accession>
<dbReference type="AlphaFoldDB" id="A0A0A9SXE5"/>
<organism evidence="1">
    <name type="scientific">Arundo donax</name>
    <name type="common">Giant reed</name>
    <name type="synonym">Donax arundinaceus</name>
    <dbReference type="NCBI Taxonomy" id="35708"/>
    <lineage>
        <taxon>Eukaryota</taxon>
        <taxon>Viridiplantae</taxon>
        <taxon>Streptophyta</taxon>
        <taxon>Embryophyta</taxon>
        <taxon>Tracheophyta</taxon>
        <taxon>Spermatophyta</taxon>
        <taxon>Magnoliopsida</taxon>
        <taxon>Liliopsida</taxon>
        <taxon>Poales</taxon>
        <taxon>Poaceae</taxon>
        <taxon>PACMAD clade</taxon>
        <taxon>Arundinoideae</taxon>
        <taxon>Arundineae</taxon>
        <taxon>Arundo</taxon>
    </lineage>
</organism>
<proteinExistence type="predicted"/>
<name>A0A0A9SXE5_ARUDO</name>
<protein>
    <submittedName>
        <fullName evidence="1">Uncharacterized protein</fullName>
    </submittedName>
</protein>
<reference evidence="1" key="2">
    <citation type="journal article" date="2015" name="Data Brief">
        <title>Shoot transcriptome of the giant reed, Arundo donax.</title>
        <authorList>
            <person name="Barrero R.A."/>
            <person name="Guerrero F.D."/>
            <person name="Moolhuijzen P."/>
            <person name="Goolsby J.A."/>
            <person name="Tidwell J."/>
            <person name="Bellgard S.E."/>
            <person name="Bellgard M.I."/>
        </authorList>
    </citation>
    <scope>NUCLEOTIDE SEQUENCE</scope>
    <source>
        <tissue evidence="1">Shoot tissue taken approximately 20 cm above the soil surface</tissue>
    </source>
</reference>